<dbReference type="InterPro" id="IPR015813">
    <property type="entry name" value="Pyrv/PenolPyrv_kinase-like_dom"/>
</dbReference>
<dbReference type="Gene3D" id="3.20.20.60">
    <property type="entry name" value="Phosphoenolpyruvate-binding domains"/>
    <property type="match status" value="1"/>
</dbReference>
<dbReference type="Pfam" id="PF03328">
    <property type="entry name" value="HpcH_HpaI"/>
    <property type="match status" value="1"/>
</dbReference>
<dbReference type="RefSeq" id="WP_163288767.1">
    <property type="nucleotide sequence ID" value="NZ_JAAGWY010000001.1"/>
</dbReference>
<dbReference type="InterPro" id="IPR040442">
    <property type="entry name" value="Pyrv_kinase-like_dom_sf"/>
</dbReference>
<keyword evidence="6" id="KW-1185">Reference proteome</keyword>
<dbReference type="InterPro" id="IPR050251">
    <property type="entry name" value="HpcH-HpaI_aldolase"/>
</dbReference>
<dbReference type="InterPro" id="IPR005000">
    <property type="entry name" value="Aldolase/citrate-lyase_domain"/>
</dbReference>
<dbReference type="SUPFAM" id="SSF51621">
    <property type="entry name" value="Phosphoenolpyruvate/pyruvate domain"/>
    <property type="match status" value="1"/>
</dbReference>
<dbReference type="PANTHER" id="PTHR30502:SF0">
    <property type="entry name" value="PHOSPHOENOLPYRUVATE CARBOXYLASE FAMILY PROTEIN"/>
    <property type="match status" value="1"/>
</dbReference>
<dbReference type="Proteomes" id="UP000474967">
    <property type="component" value="Unassembled WGS sequence"/>
</dbReference>
<organism evidence="5 6">
    <name type="scientific">Leifsonia tongyongensis</name>
    <dbReference type="NCBI Taxonomy" id="1268043"/>
    <lineage>
        <taxon>Bacteria</taxon>
        <taxon>Bacillati</taxon>
        <taxon>Actinomycetota</taxon>
        <taxon>Actinomycetes</taxon>
        <taxon>Micrococcales</taxon>
        <taxon>Microbacteriaceae</taxon>
        <taxon>Leifsonia</taxon>
    </lineage>
</organism>
<evidence type="ECO:0000256" key="1">
    <source>
        <dbReference type="ARBA" id="ARBA00005568"/>
    </source>
</evidence>
<gene>
    <name evidence="5" type="ORF">G3T36_06755</name>
</gene>
<keyword evidence="3" id="KW-0456">Lyase</keyword>
<dbReference type="EMBL" id="JAAGWY010000001">
    <property type="protein sequence ID" value="NEN05569.1"/>
    <property type="molecule type" value="Genomic_DNA"/>
</dbReference>
<comment type="similarity">
    <text evidence="1">Belongs to the HpcH/HpaI aldolase family.</text>
</comment>
<dbReference type="PANTHER" id="PTHR30502">
    <property type="entry name" value="2-KETO-3-DEOXY-L-RHAMNONATE ALDOLASE"/>
    <property type="match status" value="1"/>
</dbReference>
<feature type="domain" description="HpcH/HpaI aldolase/citrate lyase" evidence="4">
    <location>
        <begin position="4"/>
        <end position="218"/>
    </location>
</feature>
<dbReference type="AlphaFoldDB" id="A0A6L9XVX5"/>
<dbReference type="GO" id="GO:0016832">
    <property type="term" value="F:aldehyde-lyase activity"/>
    <property type="evidence" value="ECO:0007669"/>
    <property type="project" value="TreeGrafter"/>
</dbReference>
<sequence length="239" mass="24626">MHAGVWASLGGVRLTAALEGLGFDWVGIDAQHGHHDDRSIRDILSLRREPRATVLVRVAANDPTMIGRALDAGADGVIVPLVGSPEEAAAAVAAAHHPPRGTRSWGPLAGYEIDLARPPMCAVMVETADALEQVAGIAATPGVDMIFVGPFDLSLALGLEVNELIADTSERSPLRRVVAACSEAGIVAGAFAGAPERAVHLREHGFDWVAVDTDSGLLALGAASAMLASAAPLPPGHSR</sequence>
<evidence type="ECO:0000256" key="3">
    <source>
        <dbReference type="ARBA" id="ARBA00023239"/>
    </source>
</evidence>
<proteinExistence type="inferred from homology"/>
<name>A0A6L9XVX5_9MICO</name>
<evidence type="ECO:0000259" key="4">
    <source>
        <dbReference type="Pfam" id="PF03328"/>
    </source>
</evidence>
<comment type="caution">
    <text evidence="5">The sequence shown here is derived from an EMBL/GenBank/DDBJ whole genome shotgun (WGS) entry which is preliminary data.</text>
</comment>
<accession>A0A6L9XVX5</accession>
<protein>
    <submittedName>
        <fullName evidence="5">Aldolase</fullName>
    </submittedName>
</protein>
<evidence type="ECO:0000313" key="5">
    <source>
        <dbReference type="EMBL" id="NEN05569.1"/>
    </source>
</evidence>
<keyword evidence="2" id="KW-0479">Metal-binding</keyword>
<evidence type="ECO:0000313" key="6">
    <source>
        <dbReference type="Proteomes" id="UP000474967"/>
    </source>
</evidence>
<evidence type="ECO:0000256" key="2">
    <source>
        <dbReference type="ARBA" id="ARBA00022723"/>
    </source>
</evidence>
<dbReference type="GO" id="GO:0005737">
    <property type="term" value="C:cytoplasm"/>
    <property type="evidence" value="ECO:0007669"/>
    <property type="project" value="TreeGrafter"/>
</dbReference>
<reference evidence="5 6" key="1">
    <citation type="journal article" date="2014" name="J. Microbiol.">
        <title>Diaminobutyricibacter tongyongensis gen. nov., sp. nov. and Homoserinibacter gongjuensis gen. nov., sp. nov. belong to the family Microbacteriaceae.</title>
        <authorList>
            <person name="Kim S.J."/>
            <person name="Ahn J.H."/>
            <person name="Weon H.Y."/>
            <person name="Hamada M."/>
            <person name="Suzuki K."/>
            <person name="Kwon S.W."/>
        </authorList>
    </citation>
    <scope>NUCLEOTIDE SEQUENCE [LARGE SCALE GENOMIC DNA]</scope>
    <source>
        <strain evidence="5 6">NBRC 108724</strain>
    </source>
</reference>
<dbReference type="GO" id="GO:0046872">
    <property type="term" value="F:metal ion binding"/>
    <property type="evidence" value="ECO:0007669"/>
    <property type="project" value="UniProtKB-KW"/>
</dbReference>